<evidence type="ECO:0000313" key="1">
    <source>
        <dbReference type="EMBL" id="VFK29018.1"/>
    </source>
</evidence>
<sequence length="57" mass="6701">MALYENFVYALASREILFLVSPEAATMFDVWNLQWENVAPAYKDEMYHRVKNASRSI</sequence>
<accession>A0A451B956</accession>
<dbReference type="EMBL" id="CAADGH010000010">
    <property type="protein sequence ID" value="VFK74818.1"/>
    <property type="molecule type" value="Genomic_DNA"/>
</dbReference>
<evidence type="ECO:0000313" key="3">
    <source>
        <dbReference type="EMBL" id="VFK74818.1"/>
    </source>
</evidence>
<gene>
    <name evidence="1" type="ORF">BECKMB1821G_GA0114241_104429</name>
    <name evidence="3" type="ORF">BECKMB1821H_GA0114242_101045</name>
    <name evidence="2" type="ORF">BECKMB1821I_GA0114274_101045</name>
</gene>
<evidence type="ECO:0000313" key="2">
    <source>
        <dbReference type="EMBL" id="VFK29532.1"/>
    </source>
</evidence>
<name>A0A451B956_9GAMM</name>
<organism evidence="3">
    <name type="scientific">Candidatus Kentrum sp. MB</name>
    <dbReference type="NCBI Taxonomy" id="2138164"/>
    <lineage>
        <taxon>Bacteria</taxon>
        <taxon>Pseudomonadati</taxon>
        <taxon>Pseudomonadota</taxon>
        <taxon>Gammaproteobacteria</taxon>
        <taxon>Candidatus Kentrum</taxon>
    </lineage>
</organism>
<dbReference type="EMBL" id="CAADFO010000044">
    <property type="protein sequence ID" value="VFK29018.1"/>
    <property type="molecule type" value="Genomic_DNA"/>
</dbReference>
<dbReference type="AlphaFoldDB" id="A0A451B956"/>
<reference evidence="3" key="1">
    <citation type="submission" date="2019-02" db="EMBL/GenBank/DDBJ databases">
        <authorList>
            <person name="Gruber-Vodicka R. H."/>
            <person name="Seah K. B. B."/>
        </authorList>
    </citation>
    <scope>NUCLEOTIDE SEQUENCE</scope>
    <source>
        <strain evidence="1">BECK_BZ197</strain>
        <strain evidence="3">BECK_BZ198</strain>
        <strain evidence="2">BECK_BZ199</strain>
    </source>
</reference>
<proteinExistence type="predicted"/>
<protein>
    <submittedName>
        <fullName evidence="3">Uncharacterized protein</fullName>
    </submittedName>
</protein>
<dbReference type="EMBL" id="CAADFQ010000010">
    <property type="protein sequence ID" value="VFK29532.1"/>
    <property type="molecule type" value="Genomic_DNA"/>
</dbReference>